<comment type="caution">
    <text evidence="1">The sequence shown here is derived from an EMBL/GenBank/DDBJ whole genome shotgun (WGS) entry which is preliminary data.</text>
</comment>
<accession>A0ABN1KBU0</accession>
<dbReference type="RefSeq" id="WP_003442262.1">
    <property type="nucleotide sequence ID" value="NZ_BAAAGG010000021.1"/>
</dbReference>
<gene>
    <name evidence="1" type="ORF">GCM10009433_21000</name>
</gene>
<sequence>MKKILLLIWIPFLNYSQDKPIVDIGGALRYNYLFSSWNSDQKDIGGDFVYDIFRVNAEARYKGVYLNVEYREYSTAFGGGFLKRGWMGYTLSEQEDIQIGLTQVPFGIQTYNSNNWFFNLTYYVGLEDDHDMGIKYMNKGDKFEYQLAFFKNSELFDLGGSNEVSPNRYAYDIVGKNKEINQFNGKFIYKTGEEFKHRIGLSAQYGGLYNIDTKKTGDHHALGLHHELFYKRWNLKTELLTVRHNPINADGQSRDIVRMGAYGFPYDIASDFEMYTAAISYDLPVDIGPISHLKFYNDFGYMDKRAQGFKNSAMNVTGMLITAGDVYIYIDYAAGYNHSWFGGDFTNELGQGKPNLGWEARFNINFGYYFLTDTKSR</sequence>
<evidence type="ECO:0000313" key="1">
    <source>
        <dbReference type="EMBL" id="GAA0761547.1"/>
    </source>
</evidence>
<name>A0ABN1KBU0_9FLAO</name>
<reference evidence="1 2" key="1">
    <citation type="journal article" date="2019" name="Int. J. Syst. Evol. Microbiol.">
        <title>The Global Catalogue of Microorganisms (GCM) 10K type strain sequencing project: providing services to taxonomists for standard genome sequencing and annotation.</title>
        <authorList>
            <consortium name="The Broad Institute Genomics Platform"/>
            <consortium name="The Broad Institute Genome Sequencing Center for Infectious Disease"/>
            <person name="Wu L."/>
            <person name="Ma J."/>
        </authorList>
    </citation>
    <scope>NUCLEOTIDE SEQUENCE [LARGE SCALE GENOMIC DNA]</scope>
    <source>
        <strain evidence="1 2">JCM 16231</strain>
    </source>
</reference>
<keyword evidence="2" id="KW-1185">Reference proteome</keyword>
<dbReference type="SUPFAM" id="SSF56935">
    <property type="entry name" value="Porins"/>
    <property type="match status" value="1"/>
</dbReference>
<protein>
    <submittedName>
        <fullName evidence="1">Outer membrane beta barrel protein</fullName>
    </submittedName>
</protein>
<proteinExistence type="predicted"/>
<dbReference type="EMBL" id="BAAAGG010000021">
    <property type="protein sequence ID" value="GAA0761547.1"/>
    <property type="molecule type" value="Genomic_DNA"/>
</dbReference>
<organism evidence="1 2">
    <name type="scientific">Psychroflexus lacisalsi</name>
    <dbReference type="NCBI Taxonomy" id="503928"/>
    <lineage>
        <taxon>Bacteria</taxon>
        <taxon>Pseudomonadati</taxon>
        <taxon>Bacteroidota</taxon>
        <taxon>Flavobacteriia</taxon>
        <taxon>Flavobacteriales</taxon>
        <taxon>Flavobacteriaceae</taxon>
        <taxon>Psychroflexus</taxon>
    </lineage>
</organism>
<evidence type="ECO:0000313" key="2">
    <source>
        <dbReference type="Proteomes" id="UP001500185"/>
    </source>
</evidence>
<dbReference type="InterPro" id="IPR023614">
    <property type="entry name" value="Porin_dom_sf"/>
</dbReference>
<dbReference type="Proteomes" id="UP001500185">
    <property type="component" value="Unassembled WGS sequence"/>
</dbReference>
<dbReference type="Gene3D" id="2.40.160.10">
    <property type="entry name" value="Porin"/>
    <property type="match status" value="1"/>
</dbReference>